<evidence type="ECO:0000313" key="3">
    <source>
        <dbReference type="Proteomes" id="UP001341281"/>
    </source>
</evidence>
<accession>A0AAQ3UIL7</accession>
<proteinExistence type="predicted"/>
<dbReference type="EMBL" id="CP144752">
    <property type="protein sequence ID" value="WVZ90662.1"/>
    <property type="molecule type" value="Genomic_DNA"/>
</dbReference>
<dbReference type="Proteomes" id="UP001341281">
    <property type="component" value="Chromosome 08"/>
</dbReference>
<keyword evidence="3" id="KW-1185">Reference proteome</keyword>
<evidence type="ECO:0000313" key="2">
    <source>
        <dbReference type="EMBL" id="WVZ90662.1"/>
    </source>
</evidence>
<name>A0AAQ3UIL7_PASNO</name>
<dbReference type="Pfam" id="PF22936">
    <property type="entry name" value="Pol_BBD"/>
    <property type="match status" value="1"/>
</dbReference>
<protein>
    <recommendedName>
        <fullName evidence="1">Retrovirus-related Pol polyprotein from transposon TNT 1-94-like beta-barrel domain-containing protein</fullName>
    </recommendedName>
</protein>
<sequence length="103" mass="11165">MNLLHLDEPRAHAFLGDGSSNDKTDGWCLDTGATHILTSRREFFTELDSNVRGSIKFGDASGVEIKGVGSILFTAESGEHRLLIGVYYIPVLRNSIISLGQTG</sequence>
<reference evidence="2 3" key="1">
    <citation type="submission" date="2024-02" db="EMBL/GenBank/DDBJ databases">
        <title>High-quality chromosome-scale genome assembly of Pensacola bahiagrass (Paspalum notatum Flugge var. saurae).</title>
        <authorList>
            <person name="Vega J.M."/>
            <person name="Podio M."/>
            <person name="Orjuela J."/>
            <person name="Siena L.A."/>
            <person name="Pessino S.C."/>
            <person name="Combes M.C."/>
            <person name="Mariac C."/>
            <person name="Albertini E."/>
            <person name="Pupilli F."/>
            <person name="Ortiz J.P.A."/>
            <person name="Leblanc O."/>
        </authorList>
    </citation>
    <scope>NUCLEOTIDE SEQUENCE [LARGE SCALE GENOMIC DNA]</scope>
    <source>
        <strain evidence="2">R1</strain>
        <tissue evidence="2">Leaf</tissue>
    </source>
</reference>
<dbReference type="AlphaFoldDB" id="A0AAQ3UIL7"/>
<dbReference type="InterPro" id="IPR054722">
    <property type="entry name" value="PolX-like_BBD"/>
</dbReference>
<organism evidence="2 3">
    <name type="scientific">Paspalum notatum var. saurae</name>
    <dbReference type="NCBI Taxonomy" id="547442"/>
    <lineage>
        <taxon>Eukaryota</taxon>
        <taxon>Viridiplantae</taxon>
        <taxon>Streptophyta</taxon>
        <taxon>Embryophyta</taxon>
        <taxon>Tracheophyta</taxon>
        <taxon>Spermatophyta</taxon>
        <taxon>Magnoliopsida</taxon>
        <taxon>Liliopsida</taxon>
        <taxon>Poales</taxon>
        <taxon>Poaceae</taxon>
        <taxon>PACMAD clade</taxon>
        <taxon>Panicoideae</taxon>
        <taxon>Andropogonodae</taxon>
        <taxon>Paspaleae</taxon>
        <taxon>Paspalinae</taxon>
        <taxon>Paspalum</taxon>
    </lineage>
</organism>
<feature type="domain" description="Retrovirus-related Pol polyprotein from transposon TNT 1-94-like beta-barrel" evidence="1">
    <location>
        <begin position="27"/>
        <end position="101"/>
    </location>
</feature>
<gene>
    <name evidence="2" type="ORF">U9M48_036944</name>
</gene>
<evidence type="ECO:0000259" key="1">
    <source>
        <dbReference type="Pfam" id="PF22936"/>
    </source>
</evidence>